<keyword evidence="3" id="KW-1185">Reference proteome</keyword>
<dbReference type="AlphaFoldDB" id="A0AAD7UTT7"/>
<dbReference type="Proteomes" id="UP001234581">
    <property type="component" value="Unassembled WGS sequence"/>
</dbReference>
<organism evidence="2 3">
    <name type="scientific">Lichtheimia ornata</name>
    <dbReference type="NCBI Taxonomy" id="688661"/>
    <lineage>
        <taxon>Eukaryota</taxon>
        <taxon>Fungi</taxon>
        <taxon>Fungi incertae sedis</taxon>
        <taxon>Mucoromycota</taxon>
        <taxon>Mucoromycotina</taxon>
        <taxon>Mucoromycetes</taxon>
        <taxon>Mucorales</taxon>
        <taxon>Lichtheimiaceae</taxon>
        <taxon>Lichtheimia</taxon>
    </lineage>
</organism>
<dbReference type="GeneID" id="83218709"/>
<sequence>MKKPTASATCDNGTSNSTTIPTSMLLSMPLWQQRKVSKPKMSMDTDNRKPARSHSFQLVYFWMFGVTDEIDGW</sequence>
<evidence type="ECO:0000313" key="2">
    <source>
        <dbReference type="EMBL" id="KAJ8653008.1"/>
    </source>
</evidence>
<evidence type="ECO:0000313" key="3">
    <source>
        <dbReference type="Proteomes" id="UP001234581"/>
    </source>
</evidence>
<feature type="region of interest" description="Disordered" evidence="1">
    <location>
        <begin position="1"/>
        <end position="22"/>
    </location>
</feature>
<name>A0AAD7UTT7_9FUNG</name>
<comment type="caution">
    <text evidence="2">The sequence shown here is derived from an EMBL/GenBank/DDBJ whole genome shotgun (WGS) entry which is preliminary data.</text>
</comment>
<reference evidence="2 3" key="1">
    <citation type="submission" date="2023-03" db="EMBL/GenBank/DDBJ databases">
        <title>Genome sequence of Lichtheimia ornata CBS 291.66.</title>
        <authorList>
            <person name="Mohabir J.T."/>
            <person name="Shea T.P."/>
            <person name="Kurbessoian T."/>
            <person name="Berby B."/>
            <person name="Fontaine J."/>
            <person name="Livny J."/>
            <person name="Gnirke A."/>
            <person name="Stajich J.E."/>
            <person name="Cuomo C.A."/>
        </authorList>
    </citation>
    <scope>NUCLEOTIDE SEQUENCE [LARGE SCALE GENOMIC DNA]</scope>
    <source>
        <strain evidence="2">CBS 291.66</strain>
    </source>
</reference>
<dbReference type="RefSeq" id="XP_058337922.1">
    <property type="nucleotide sequence ID" value="XM_058491277.1"/>
</dbReference>
<evidence type="ECO:0000256" key="1">
    <source>
        <dbReference type="SAM" id="MobiDB-lite"/>
    </source>
</evidence>
<protein>
    <submittedName>
        <fullName evidence="2">Uncharacterized protein</fullName>
    </submittedName>
</protein>
<dbReference type="EMBL" id="JARTCD010000087">
    <property type="protein sequence ID" value="KAJ8653008.1"/>
    <property type="molecule type" value="Genomic_DNA"/>
</dbReference>
<gene>
    <name evidence="2" type="ORF">O0I10_011308</name>
</gene>
<accession>A0AAD7UTT7</accession>
<proteinExistence type="predicted"/>